<dbReference type="AlphaFoldDB" id="A0A2T4N2K3"/>
<accession>A0A2T4N2K3</accession>
<reference evidence="1 2" key="1">
    <citation type="submission" date="2018-03" db="EMBL/GenBank/DDBJ databases">
        <title>Aeromonas veronii whole genome sequencing and analysis.</title>
        <authorList>
            <person name="Xie H."/>
            <person name="Liu T."/>
            <person name="Wang K."/>
        </authorList>
    </citation>
    <scope>NUCLEOTIDE SEQUENCE [LARGE SCALE GENOMIC DNA]</scope>
    <source>
        <strain evidence="1 2">XH.VA.1</strain>
    </source>
</reference>
<evidence type="ECO:0000313" key="1">
    <source>
        <dbReference type="EMBL" id="PTH81062.1"/>
    </source>
</evidence>
<name>A0A2T4N2K3_AERVE</name>
<dbReference type="Proteomes" id="UP000241986">
    <property type="component" value="Unassembled WGS sequence"/>
</dbReference>
<comment type="caution">
    <text evidence="1">The sequence shown here is derived from an EMBL/GenBank/DDBJ whole genome shotgun (WGS) entry which is preliminary data.</text>
</comment>
<dbReference type="EMBL" id="PZKL01000026">
    <property type="protein sequence ID" value="PTH81062.1"/>
    <property type="molecule type" value="Genomic_DNA"/>
</dbReference>
<organism evidence="1 2">
    <name type="scientific">Aeromonas veronii</name>
    <dbReference type="NCBI Taxonomy" id="654"/>
    <lineage>
        <taxon>Bacteria</taxon>
        <taxon>Pseudomonadati</taxon>
        <taxon>Pseudomonadota</taxon>
        <taxon>Gammaproteobacteria</taxon>
        <taxon>Aeromonadales</taxon>
        <taxon>Aeromonadaceae</taxon>
        <taxon>Aeromonas</taxon>
    </lineage>
</organism>
<proteinExistence type="predicted"/>
<evidence type="ECO:0000313" key="2">
    <source>
        <dbReference type="Proteomes" id="UP000241986"/>
    </source>
</evidence>
<sequence length="99" mass="11341">MVRVIFQAKVHTSVDSDGWVEVPHLCLQHCVIEDFKAHPRWRRSISSLELDEILEQHTTRLFGEARRLDLNTVPEGVSVDVFGALAIVTINLMQCDTYH</sequence>
<gene>
    <name evidence="1" type="ORF">DAA48_10980</name>
</gene>
<protein>
    <submittedName>
        <fullName evidence="1">Uncharacterized protein</fullName>
    </submittedName>
</protein>